<gene>
    <name evidence="2" type="ORF">EDC25_13120</name>
</gene>
<protein>
    <submittedName>
        <fullName evidence="2">Uncharacterized protein involved in response to NO</fullName>
    </submittedName>
</protein>
<dbReference type="Proteomes" id="UP000294599">
    <property type="component" value="Unassembled WGS sequence"/>
</dbReference>
<dbReference type="RefSeq" id="WP_123521559.1">
    <property type="nucleotide sequence ID" value="NZ_JBHLWF010000001.1"/>
</dbReference>
<feature type="transmembrane region" description="Helical" evidence="1">
    <location>
        <begin position="157"/>
        <end position="180"/>
    </location>
</feature>
<comment type="caution">
    <text evidence="2">The sequence shown here is derived from an EMBL/GenBank/DDBJ whole genome shotgun (WGS) entry which is preliminary data.</text>
</comment>
<evidence type="ECO:0000313" key="3">
    <source>
        <dbReference type="Proteomes" id="UP000294599"/>
    </source>
</evidence>
<dbReference type="Pfam" id="PF05940">
    <property type="entry name" value="NnrS"/>
    <property type="match status" value="1"/>
</dbReference>
<reference evidence="2 3" key="1">
    <citation type="submission" date="2019-03" db="EMBL/GenBank/DDBJ databases">
        <title>Genomic Encyclopedia of Type Strains, Phase IV (KMG-IV): sequencing the most valuable type-strain genomes for metagenomic binning, comparative biology and taxonomic classification.</title>
        <authorList>
            <person name="Goeker M."/>
        </authorList>
    </citation>
    <scope>NUCLEOTIDE SEQUENCE [LARGE SCALE GENOMIC DNA]</scope>
    <source>
        <strain evidence="2 3">DSM 21944</strain>
    </source>
</reference>
<dbReference type="InterPro" id="IPR010266">
    <property type="entry name" value="NnrS"/>
</dbReference>
<keyword evidence="1" id="KW-0812">Transmembrane</keyword>
<name>A0A4S3KVB7_9GAMM</name>
<feature type="transmembrane region" description="Helical" evidence="1">
    <location>
        <begin position="100"/>
        <end position="120"/>
    </location>
</feature>
<evidence type="ECO:0000256" key="1">
    <source>
        <dbReference type="SAM" id="Phobius"/>
    </source>
</evidence>
<keyword evidence="1" id="KW-1133">Transmembrane helix</keyword>
<feature type="transmembrane region" description="Helical" evidence="1">
    <location>
        <begin position="325"/>
        <end position="345"/>
    </location>
</feature>
<feature type="transmembrane region" description="Helical" evidence="1">
    <location>
        <begin position="186"/>
        <end position="208"/>
    </location>
</feature>
<feature type="transmembrane region" description="Helical" evidence="1">
    <location>
        <begin position="24"/>
        <end position="45"/>
    </location>
</feature>
<dbReference type="EMBL" id="SMAF01000031">
    <property type="protein sequence ID" value="TCS92875.1"/>
    <property type="molecule type" value="Genomic_DNA"/>
</dbReference>
<sequence length="418" mass="46127">MDRNPSRPSLLPSPATLLAAPHRLLFFVGALNVLAAMTWWLLWTVALRWQLWPMPQPPSPMPAGWGHGLVMSYQVFTPFIFGFLLTVFPRWLGQPSLDRWHYVPVGLGLLGGQALTLIGLCGIPQVLHVGLFASAIGWLSGLLSLGSVLRSARHRDWHAVSCLLALTVGLVGLLLFIAWWHAPAKGLLGFAALKLGILGFLLPIYLTVVHRMLPFFAGNIVPGYRGWKPMWLLAAIWLLLAVHLVLELTHTYAWLWLPDLALAALSCYWLWRIWPVSNQADVRLPGLLIVLFIALCWLPMAFALYTAQSLLFVYSGDFLLGRAPVHALAIGLFGSLLVAMVTRVTQGHSGRPLAMSATAWFAFAVVQAAAAMRVAAELVNDTWAWHSFAALAWIVAFLPWVLRNAGIYLRPRADGKPG</sequence>
<feature type="transmembrane region" description="Helical" evidence="1">
    <location>
        <begin position="283"/>
        <end position="305"/>
    </location>
</feature>
<feature type="transmembrane region" description="Helical" evidence="1">
    <location>
        <begin position="382"/>
        <end position="402"/>
    </location>
</feature>
<organism evidence="2 3">
    <name type="scientific">Pseudofulvimonas gallinarii</name>
    <dbReference type="NCBI Taxonomy" id="634155"/>
    <lineage>
        <taxon>Bacteria</taxon>
        <taxon>Pseudomonadati</taxon>
        <taxon>Pseudomonadota</taxon>
        <taxon>Gammaproteobacteria</taxon>
        <taxon>Lysobacterales</taxon>
        <taxon>Rhodanobacteraceae</taxon>
        <taxon>Pseudofulvimonas</taxon>
    </lineage>
</organism>
<keyword evidence="1" id="KW-0472">Membrane</keyword>
<proteinExistence type="predicted"/>
<accession>A0A4S3KVB7</accession>
<evidence type="ECO:0000313" key="2">
    <source>
        <dbReference type="EMBL" id="TCS92875.1"/>
    </source>
</evidence>
<dbReference type="AlphaFoldDB" id="A0A4S3KVB7"/>
<feature type="transmembrane region" description="Helical" evidence="1">
    <location>
        <begin position="252"/>
        <end position="271"/>
    </location>
</feature>
<keyword evidence="3" id="KW-1185">Reference proteome</keyword>
<feature type="transmembrane region" description="Helical" evidence="1">
    <location>
        <begin position="65"/>
        <end position="88"/>
    </location>
</feature>
<feature type="transmembrane region" description="Helical" evidence="1">
    <location>
        <begin position="126"/>
        <end position="145"/>
    </location>
</feature>
<dbReference type="OrthoDB" id="9770040at2"/>
<feature type="transmembrane region" description="Helical" evidence="1">
    <location>
        <begin position="357"/>
        <end position="376"/>
    </location>
</feature>
<feature type="transmembrane region" description="Helical" evidence="1">
    <location>
        <begin position="229"/>
        <end position="246"/>
    </location>
</feature>